<comment type="subunit">
    <text evidence="3 9">Homodimer.</text>
</comment>
<evidence type="ECO:0000256" key="7">
    <source>
        <dbReference type="ARBA" id="ARBA00022898"/>
    </source>
</evidence>
<evidence type="ECO:0000256" key="8">
    <source>
        <dbReference type="ARBA" id="ARBA00023102"/>
    </source>
</evidence>
<keyword evidence="12" id="KW-1185">Reference proteome</keyword>
<dbReference type="EMBL" id="CP002106">
    <property type="protein sequence ID" value="ADK68405.1"/>
    <property type="molecule type" value="Genomic_DNA"/>
</dbReference>
<dbReference type="PANTHER" id="PTHR42885:SF2">
    <property type="entry name" value="HISTIDINOL-PHOSPHATE AMINOTRANSFERASE"/>
    <property type="match status" value="1"/>
</dbReference>
<comment type="catalytic activity">
    <reaction evidence="9">
        <text>L-histidinol phosphate + 2-oxoglutarate = 3-(imidazol-4-yl)-2-oxopropyl phosphate + L-glutamate</text>
        <dbReference type="Rhea" id="RHEA:23744"/>
        <dbReference type="ChEBI" id="CHEBI:16810"/>
        <dbReference type="ChEBI" id="CHEBI:29985"/>
        <dbReference type="ChEBI" id="CHEBI:57766"/>
        <dbReference type="ChEBI" id="CHEBI:57980"/>
        <dbReference type="EC" id="2.6.1.9"/>
    </reaction>
</comment>
<dbReference type="Gene3D" id="3.90.1150.10">
    <property type="entry name" value="Aspartate Aminotransferase, domain 1"/>
    <property type="match status" value="1"/>
</dbReference>
<keyword evidence="4 9" id="KW-0032">Aminotransferase</keyword>
<dbReference type="RefSeq" id="WP_013252157.1">
    <property type="nucleotide sequence ID" value="NC_014363.1"/>
</dbReference>
<dbReference type="InterPro" id="IPR015424">
    <property type="entry name" value="PyrdxlP-dep_Trfase"/>
</dbReference>
<dbReference type="PANTHER" id="PTHR42885">
    <property type="entry name" value="HISTIDINOL-PHOSPHATE AMINOTRANSFERASE-RELATED"/>
    <property type="match status" value="1"/>
</dbReference>
<evidence type="ECO:0000313" key="12">
    <source>
        <dbReference type="Proteomes" id="UP000000333"/>
    </source>
</evidence>
<dbReference type="GO" id="GO:0000105">
    <property type="term" value="P:L-histidine biosynthetic process"/>
    <property type="evidence" value="ECO:0007669"/>
    <property type="project" value="UniProtKB-UniRule"/>
</dbReference>
<dbReference type="GeneID" id="78512709"/>
<dbReference type="AlphaFoldDB" id="E1QWA2"/>
<name>E1QWA2_OLSUV</name>
<keyword evidence="7 9" id="KW-0663">Pyridoxal phosphate</keyword>
<proteinExistence type="inferred from homology"/>
<keyword evidence="6 9" id="KW-0808">Transferase</keyword>
<accession>E1QWA2</accession>
<dbReference type="Gene3D" id="3.40.640.10">
    <property type="entry name" value="Type I PLP-dependent aspartate aminotransferase-like (Major domain)"/>
    <property type="match status" value="1"/>
</dbReference>
<dbReference type="InterPro" id="IPR015422">
    <property type="entry name" value="PyrdxlP-dep_Trfase_small"/>
</dbReference>
<evidence type="ECO:0000256" key="3">
    <source>
        <dbReference type="ARBA" id="ARBA00011738"/>
    </source>
</evidence>
<sequence length="367" mass="39129">MSPGINDAVRAAMRPSAADLEPYDPAFLPASINLSANENGYGMPDDVQAHVEAALAKVVANRYPQPLSDALRSELAAWHGVDPDQVMVGNGGDELLFNLLLAFGGRDHALVNLPPTFSMYRLYAQLLETAVVDVPRDPDSFAVDVDALVTAARAASLVIVTSPNNPTGDLFPIGDTRRLCEACPGIVLLDEAYVEFAPEGSTAAPLLPEFENLAILHTLSKAFCLAGARIGYVLGSPSVVSALATVRQPYSVNVLSQAAALEVVRDRMSFSATIEEIEAERERLAGGLRQLVGLGVRVWPSAANFLLVRVPGAHEVHRQLRDERSILVRDFSATPGLDGCLRMTVGTPQENDAVLSALAEILKGGSR</sequence>
<comment type="pathway">
    <text evidence="9">Amino-acid biosynthesis; L-histidine biosynthesis; L-histidine from 5-phospho-alpha-D-ribose 1-diphosphate: step 7/9.</text>
</comment>
<dbReference type="OrthoDB" id="9809616at2"/>
<feature type="modified residue" description="N6-(pyridoxal phosphate)lysine" evidence="9">
    <location>
        <position position="221"/>
    </location>
</feature>
<reference evidence="11 12" key="1">
    <citation type="journal article" date="2010" name="Stand. Genomic Sci.">
        <title>Complete genome sequence of Olsenella uli type strain (VPI D76D-27C).</title>
        <authorList>
            <person name="Goker M."/>
            <person name="Held B."/>
            <person name="Lucas S."/>
            <person name="Nolan M."/>
            <person name="Yasawong M."/>
            <person name="Glavina Del Rio T."/>
            <person name="Tice H."/>
            <person name="Cheng J.F."/>
            <person name="Bruce D."/>
            <person name="Detter J.C."/>
            <person name="Tapia R."/>
            <person name="Han C."/>
            <person name="Goodwin L."/>
            <person name="Pitluck S."/>
            <person name="Liolios K."/>
            <person name="Ivanova N."/>
            <person name="Mavromatis K."/>
            <person name="Mikhailova N."/>
            <person name="Pati A."/>
            <person name="Chen A."/>
            <person name="Palaniappan K."/>
            <person name="Land M."/>
            <person name="Hauser L."/>
            <person name="Chang Y.J."/>
            <person name="Jeffries C.D."/>
            <person name="Rohde M."/>
            <person name="Sikorski J."/>
            <person name="Pukall R."/>
            <person name="Woyke T."/>
            <person name="Bristow J."/>
            <person name="Eisen J.A."/>
            <person name="Markowitz V."/>
            <person name="Hugenholtz P."/>
            <person name="Kyrpides N.C."/>
            <person name="Klenk H.P."/>
            <person name="Lapidus A."/>
        </authorList>
    </citation>
    <scope>NUCLEOTIDE SEQUENCE [LARGE SCALE GENOMIC DNA]</scope>
    <source>
        <strain evidence="12">ATCC 49627 / DSM 7084 / CIP 109912 / JCM 12494 / NCIMB 702895 / VPI D76D-27C</strain>
    </source>
</reference>
<dbReference type="PATRIC" id="fig|633147.7.peg.231"/>
<evidence type="ECO:0000256" key="2">
    <source>
        <dbReference type="ARBA" id="ARBA00007970"/>
    </source>
</evidence>
<dbReference type="Pfam" id="PF00155">
    <property type="entry name" value="Aminotran_1_2"/>
    <property type="match status" value="1"/>
</dbReference>
<evidence type="ECO:0000259" key="10">
    <source>
        <dbReference type="Pfam" id="PF00155"/>
    </source>
</evidence>
<gene>
    <name evidence="9" type="primary">hisC</name>
    <name evidence="11" type="ordered locus">Olsu_1299</name>
</gene>
<dbReference type="GO" id="GO:0030170">
    <property type="term" value="F:pyridoxal phosphate binding"/>
    <property type="evidence" value="ECO:0007669"/>
    <property type="project" value="InterPro"/>
</dbReference>
<organism evidence="11 12">
    <name type="scientific">Olsenella uli (strain ATCC 49627 / DSM 7084 / CCUG 31166 / CIP 109912 / JCM 12494 / LMG 11480 / NCIMB 702895 / VPI D76D-27C)</name>
    <name type="common">Lactobacillus uli</name>
    <dbReference type="NCBI Taxonomy" id="633147"/>
    <lineage>
        <taxon>Bacteria</taxon>
        <taxon>Bacillati</taxon>
        <taxon>Actinomycetota</taxon>
        <taxon>Coriobacteriia</taxon>
        <taxon>Coriobacteriales</taxon>
        <taxon>Atopobiaceae</taxon>
        <taxon>Olsenella</taxon>
    </lineage>
</organism>
<dbReference type="NCBIfam" id="TIGR01141">
    <property type="entry name" value="hisC"/>
    <property type="match status" value="1"/>
</dbReference>
<dbReference type="HOGENOM" id="CLU_017584_3_1_11"/>
<dbReference type="Proteomes" id="UP000000333">
    <property type="component" value="Chromosome"/>
</dbReference>
<comment type="similarity">
    <text evidence="2 9">Belongs to the class-II pyridoxal-phosphate-dependent aminotransferase family. Histidinol-phosphate aminotransferase subfamily.</text>
</comment>
<evidence type="ECO:0000256" key="6">
    <source>
        <dbReference type="ARBA" id="ARBA00022679"/>
    </source>
</evidence>
<dbReference type="InterPro" id="IPR004839">
    <property type="entry name" value="Aminotransferase_I/II_large"/>
</dbReference>
<dbReference type="SUPFAM" id="SSF53383">
    <property type="entry name" value="PLP-dependent transferases"/>
    <property type="match status" value="1"/>
</dbReference>
<evidence type="ECO:0000256" key="9">
    <source>
        <dbReference type="HAMAP-Rule" id="MF_01023"/>
    </source>
</evidence>
<feature type="domain" description="Aminotransferase class I/classII large" evidence="10">
    <location>
        <begin position="32"/>
        <end position="358"/>
    </location>
</feature>
<dbReference type="GO" id="GO:0004400">
    <property type="term" value="F:histidinol-phosphate transaminase activity"/>
    <property type="evidence" value="ECO:0007669"/>
    <property type="project" value="UniProtKB-UniRule"/>
</dbReference>
<protein>
    <recommendedName>
        <fullName evidence="9">Histidinol-phosphate aminotransferase</fullName>
        <ecNumber evidence="9">2.6.1.9</ecNumber>
    </recommendedName>
    <alternativeName>
        <fullName evidence="9">Imidazole acetol-phosphate transaminase</fullName>
    </alternativeName>
</protein>
<dbReference type="EC" id="2.6.1.9" evidence="9"/>
<dbReference type="KEGG" id="ols:Olsu_1299"/>
<dbReference type="InterPro" id="IPR015421">
    <property type="entry name" value="PyrdxlP-dep_Trfase_major"/>
</dbReference>
<evidence type="ECO:0000256" key="1">
    <source>
        <dbReference type="ARBA" id="ARBA00001933"/>
    </source>
</evidence>
<dbReference type="InterPro" id="IPR005861">
    <property type="entry name" value="HisP_aminotrans"/>
</dbReference>
<evidence type="ECO:0000313" key="11">
    <source>
        <dbReference type="EMBL" id="ADK68405.1"/>
    </source>
</evidence>
<keyword evidence="5 9" id="KW-0028">Amino-acid biosynthesis</keyword>
<dbReference type="eggNOG" id="COG0079">
    <property type="taxonomic scope" value="Bacteria"/>
</dbReference>
<keyword evidence="8 9" id="KW-0368">Histidine biosynthesis</keyword>
<dbReference type="UniPathway" id="UPA00031">
    <property type="reaction ID" value="UER00012"/>
</dbReference>
<comment type="cofactor">
    <cofactor evidence="1 9">
        <name>pyridoxal 5'-phosphate</name>
        <dbReference type="ChEBI" id="CHEBI:597326"/>
    </cofactor>
</comment>
<dbReference type="CDD" id="cd00609">
    <property type="entry name" value="AAT_like"/>
    <property type="match status" value="1"/>
</dbReference>
<dbReference type="HAMAP" id="MF_01023">
    <property type="entry name" value="HisC_aminotrans_2"/>
    <property type="match status" value="1"/>
</dbReference>
<dbReference type="STRING" id="633147.Olsu_1299"/>
<evidence type="ECO:0000256" key="4">
    <source>
        <dbReference type="ARBA" id="ARBA00022576"/>
    </source>
</evidence>
<evidence type="ECO:0000256" key="5">
    <source>
        <dbReference type="ARBA" id="ARBA00022605"/>
    </source>
</evidence>